<dbReference type="AlphaFoldDB" id="A0A8B4SPF2"/>
<evidence type="ECO:0000313" key="4">
    <source>
        <dbReference type="Proteomes" id="UP000258253"/>
    </source>
</evidence>
<dbReference type="EMBL" id="ULCI01000042">
    <property type="protein sequence ID" value="SYR48440.1"/>
    <property type="molecule type" value="Genomic_DNA"/>
</dbReference>
<proteinExistence type="predicted"/>
<gene>
    <name evidence="2" type="ORF">SAMEA3538828_05189</name>
    <name evidence="3" type="ORF">SAMEA3538828_05193</name>
    <name evidence="1" type="ORF">SAMEA3649591_05415</name>
</gene>
<dbReference type="Proteomes" id="UP000258253">
    <property type="component" value="Unassembled WGS sequence"/>
</dbReference>
<accession>A0A8B4SPF2</accession>
<protein>
    <submittedName>
        <fullName evidence="2">Uncharacterized protein</fullName>
    </submittedName>
</protein>
<evidence type="ECO:0000313" key="2">
    <source>
        <dbReference type="EMBL" id="SYR48440.1"/>
    </source>
</evidence>
<dbReference type="Proteomes" id="UP000258905">
    <property type="component" value="Unassembled WGS sequence"/>
</dbReference>
<dbReference type="EMBL" id="UIUC01000063">
    <property type="protein sequence ID" value="SVN67350.1"/>
    <property type="molecule type" value="Genomic_DNA"/>
</dbReference>
<organism evidence="2 4">
    <name type="scientific">Klebsiella pneumoniae</name>
    <dbReference type="NCBI Taxonomy" id="573"/>
    <lineage>
        <taxon>Bacteria</taxon>
        <taxon>Pseudomonadati</taxon>
        <taxon>Pseudomonadota</taxon>
        <taxon>Gammaproteobacteria</taxon>
        <taxon>Enterobacterales</taxon>
        <taxon>Enterobacteriaceae</taxon>
        <taxon>Klebsiella/Raoultella group</taxon>
        <taxon>Klebsiella</taxon>
        <taxon>Klebsiella pneumoniae complex</taxon>
    </lineage>
</organism>
<evidence type="ECO:0000313" key="3">
    <source>
        <dbReference type="EMBL" id="SYR48444.1"/>
    </source>
</evidence>
<evidence type="ECO:0000313" key="1">
    <source>
        <dbReference type="EMBL" id="SVN67350.1"/>
    </source>
</evidence>
<sequence length="214" mass="24680">MKYINHCDSEDYYITNDSIDLGVRYDVSDYNKLELNDLRDPDLFKVLGRAFVVVENSVWESWNDDVKTLDCSGDGYESILKHYESLELSGEFLLFFKKIRSAISVYNREYEFCTGDLEPSLQAIVQLIRYAPELAAKKDAQIYFDKKSECFGLIYKQTKKSKGTLNLIVKTNNEIIFSFVRKVSGVVKVTGRAYIGDSLDNSIAIKSLFKMMEW</sequence>
<evidence type="ECO:0000313" key="5">
    <source>
        <dbReference type="Proteomes" id="UP000258905"/>
    </source>
</evidence>
<dbReference type="EMBL" id="ULCI01000042">
    <property type="protein sequence ID" value="SYR48444.1"/>
    <property type="molecule type" value="Genomic_DNA"/>
</dbReference>
<comment type="caution">
    <text evidence="2">The sequence shown here is derived from an EMBL/GenBank/DDBJ whole genome shotgun (WGS) entry which is preliminary data.</text>
</comment>
<dbReference type="RefSeq" id="WP_044816498.1">
    <property type="nucleotide sequence ID" value="NZ_BFAI01000049.1"/>
</dbReference>
<name>A0A8B4SPF2_KLEPN</name>
<reference evidence="4 5" key="1">
    <citation type="submission" date="2018-08" db="EMBL/GenBank/DDBJ databases">
        <authorList>
            <consortium name="Pathogen Informatics"/>
        </authorList>
    </citation>
    <scope>NUCLEOTIDE SEQUENCE [LARGE SCALE GENOMIC DNA]</scope>
    <source>
        <strain evidence="1 5">EuSCAPE_GR003</strain>
        <strain evidence="2 4">EuSCAPE_HU047</strain>
    </source>
</reference>